<evidence type="ECO:0000256" key="1">
    <source>
        <dbReference type="SAM" id="MobiDB-lite"/>
    </source>
</evidence>
<feature type="signal peptide" evidence="2">
    <location>
        <begin position="1"/>
        <end position="29"/>
    </location>
</feature>
<dbReference type="RefSeq" id="WP_119321037.1">
    <property type="nucleotide sequence ID" value="NZ_AP025739.1"/>
</dbReference>
<sequence>MTHRRLRPPHFAAATFAAALTLSLASAQAQNTPILPLATADWTATDALGRTLPSYAQTGGPKANRWVGIFYWQWHSDDRYLPQYDMTEFLKSHPRFMDFQAHPAGGPDFPTYYWGQPLFGYYRSTDPWVIRKHLVMLADAGVDFLFLDYTNGSVYDKELQAFMGVARDLKSRGVAVPKLVFFLNSEPEWKIESLYNHWYKPGKYDDMWFRWRGKPLMMSPMPTDETKFREKSPLADIQNYFTWRPTWAFQDAAKEPTKWRFLEEFHNGKAQRPALGPDGKIEQMVVSKSMGGPLWDNMKTGGVSAKPGHIPSYDDQWTSKENARGIFFQAQWDNAHKVKAPILLVTGWNEWTASVWETPGVVMLGRKTAAGQGHIVDEFNRDFNRDLEPMRGGYGDDYYWQLVANMRLYKGMEPPQKPSAPQTIRLTGPITQWSAVRPLYKDAPNDTATRDFDGAPKNTHYTDSSARNDIALAQVARDSKNVYFHVRTANTLSAPAGKSWMILLIDSDHNPKTGWNGYDYLINRNRTNGECTIERNVGGVWKWSAVGSAPIHWSGRDLTLAIPRKALGLGPRQPVNLNFKWADNIPETPNIMDFFSKGDVAPDTRFSYRYAGN</sequence>
<accession>A0A402CUH8</accession>
<feature type="region of interest" description="Disordered" evidence="1">
    <location>
        <begin position="444"/>
        <end position="463"/>
    </location>
</feature>
<evidence type="ECO:0000313" key="3">
    <source>
        <dbReference type="EMBL" id="BDI28986.1"/>
    </source>
</evidence>
<evidence type="ECO:0000313" key="4">
    <source>
        <dbReference type="Proteomes" id="UP000287394"/>
    </source>
</evidence>
<organism evidence="3 4">
    <name type="scientific">Capsulimonas corticalis</name>
    <dbReference type="NCBI Taxonomy" id="2219043"/>
    <lineage>
        <taxon>Bacteria</taxon>
        <taxon>Bacillati</taxon>
        <taxon>Armatimonadota</taxon>
        <taxon>Armatimonadia</taxon>
        <taxon>Capsulimonadales</taxon>
        <taxon>Capsulimonadaceae</taxon>
        <taxon>Capsulimonas</taxon>
    </lineage>
</organism>
<evidence type="ECO:0000256" key="2">
    <source>
        <dbReference type="SAM" id="SignalP"/>
    </source>
</evidence>
<dbReference type="AlphaFoldDB" id="A0A402CUH8"/>
<name>A0A402CUH8_9BACT</name>
<dbReference type="OrthoDB" id="9813735at2"/>
<dbReference type="Gene3D" id="3.20.20.80">
    <property type="entry name" value="Glycosidases"/>
    <property type="match status" value="1"/>
</dbReference>
<dbReference type="KEGG" id="ccot:CCAX7_10370"/>
<feature type="chain" id="PRO_5043859550" evidence="2">
    <location>
        <begin position="30"/>
        <end position="613"/>
    </location>
</feature>
<feature type="compositionally biased region" description="Basic and acidic residues" evidence="1">
    <location>
        <begin position="444"/>
        <end position="454"/>
    </location>
</feature>
<proteinExistence type="predicted"/>
<gene>
    <name evidence="3" type="ORF">CCAX7_10370</name>
</gene>
<dbReference type="Proteomes" id="UP000287394">
    <property type="component" value="Chromosome"/>
</dbReference>
<dbReference type="EMBL" id="AP025739">
    <property type="protein sequence ID" value="BDI28986.1"/>
    <property type="molecule type" value="Genomic_DNA"/>
</dbReference>
<reference evidence="3 4" key="1">
    <citation type="journal article" date="2019" name="Int. J. Syst. Evol. Microbiol.">
        <title>Capsulimonas corticalis gen. nov., sp. nov., an aerobic capsulated bacterium, of a novel bacterial order, Capsulimonadales ord. nov., of the class Armatimonadia of the phylum Armatimonadetes.</title>
        <authorList>
            <person name="Li J."/>
            <person name="Kudo C."/>
            <person name="Tonouchi A."/>
        </authorList>
    </citation>
    <scope>NUCLEOTIDE SEQUENCE [LARGE SCALE GENOMIC DNA]</scope>
    <source>
        <strain evidence="3 4">AX-7</strain>
    </source>
</reference>
<protein>
    <submittedName>
        <fullName evidence="3">Uncharacterized protein</fullName>
    </submittedName>
</protein>
<keyword evidence="2" id="KW-0732">Signal</keyword>
<keyword evidence="4" id="KW-1185">Reference proteome</keyword>